<dbReference type="InterPro" id="IPR007527">
    <property type="entry name" value="Znf_SWIM"/>
</dbReference>
<dbReference type="GO" id="GO:0005524">
    <property type="term" value="F:ATP binding"/>
    <property type="evidence" value="ECO:0007669"/>
    <property type="project" value="InterPro"/>
</dbReference>
<evidence type="ECO:0000256" key="2">
    <source>
        <dbReference type="PROSITE-ProRule" id="PRU00325"/>
    </source>
</evidence>
<keyword evidence="2" id="KW-0862">Zinc</keyword>
<gene>
    <name evidence="6" type="ORF">GH741_04805</name>
</gene>
<evidence type="ECO:0000256" key="1">
    <source>
        <dbReference type="ARBA" id="ARBA00022801"/>
    </source>
</evidence>
<dbReference type="Pfam" id="PF00271">
    <property type="entry name" value="Helicase_C"/>
    <property type="match status" value="1"/>
</dbReference>
<comment type="caution">
    <text evidence="6">The sequence shown here is derived from an EMBL/GenBank/DDBJ whole genome shotgun (WGS) entry which is preliminary data.</text>
</comment>
<evidence type="ECO:0000259" key="3">
    <source>
        <dbReference type="PROSITE" id="PS50966"/>
    </source>
</evidence>
<dbReference type="PROSITE" id="PS51192">
    <property type="entry name" value="HELICASE_ATP_BIND_1"/>
    <property type="match status" value="1"/>
</dbReference>
<dbReference type="InterPro" id="IPR027417">
    <property type="entry name" value="P-loop_NTPase"/>
</dbReference>
<evidence type="ECO:0000259" key="4">
    <source>
        <dbReference type="PROSITE" id="PS51192"/>
    </source>
</evidence>
<reference evidence="6" key="1">
    <citation type="submission" date="2019-11" db="EMBL/GenBank/DDBJ databases">
        <authorList>
            <person name="Li J."/>
        </authorList>
    </citation>
    <scope>NUCLEOTIDE SEQUENCE</scope>
    <source>
        <strain evidence="6">B6B</strain>
    </source>
</reference>
<evidence type="ECO:0000313" key="6">
    <source>
        <dbReference type="EMBL" id="MRH41994.1"/>
    </source>
</evidence>
<dbReference type="InterPro" id="IPR014001">
    <property type="entry name" value="Helicase_ATP-bd"/>
</dbReference>
<proteinExistence type="predicted"/>
<keyword evidence="1" id="KW-0378">Hydrolase</keyword>
<dbReference type="SUPFAM" id="SSF52540">
    <property type="entry name" value="P-loop containing nucleoside triphosphate hydrolases"/>
    <property type="match status" value="2"/>
</dbReference>
<dbReference type="InterPro" id="IPR000330">
    <property type="entry name" value="SNF2_N"/>
</dbReference>
<feature type="domain" description="Helicase ATP-binding" evidence="4">
    <location>
        <begin position="632"/>
        <end position="793"/>
    </location>
</feature>
<keyword evidence="2" id="KW-0863">Zinc-finger</keyword>
<feature type="domain" description="SWIM-type" evidence="3">
    <location>
        <begin position="54"/>
        <end position="92"/>
    </location>
</feature>
<sequence length="1072" mass="123543">MRTFFLDKQDIVRITGERFYRRGYDYFKKGRVHGLTYNPSINSWRGQVRGTETYSVRVFFFEGDELEGSCDCPAYATHFTCKHIAAVLLAIGQDSWSQLGEKKSTSETTYSTPPTIPNDSFSTRIIDAFSKDQQSQSRQKRTLNIEYIIGSRINPHNSKSFLEIELKIGTNKTYVIKNIREFLVHIKKEKPYKITQSFLYEPDIHQFDEEDQKIITNLILAHENESLFENSFSNPLHDKRTIIIPPGFADRLLESISTQKNFYKSYSGETIPGISISDKIDTLTFDLDKDNEQTFNIDVSDLSNYAYLESYGYLFRQGQFFQLRREQQSVMEQLYGLLPYRTGQAHPITNENIESFITNVIPKLEKIGKVNYSKSTQSTIKVDPLQTIIYLDENKGTLLAKVEFHYGDTIIYPYLDEQPTNVVVRREIAKEMEILRDVEAFGFVYINKQFQLFKNDSIYSFINKGMAELKEKSIVFLSETVESMITQEQPTLTSTVDLDNKRGMLDIHFDIGGISKKDVQHVLQAMVEKQQYYRIPNGPLLALEGEDFESFRQLSDQLQLSKKQLEQGQLQVPAARSFQVEEVLSATYFQYSDAFQNLLTELKNPNKLNFTLPESIQAELRDYQLTGFQWFKTLSHYHLGGILADDMGLGKTIQTICYLVSEKEEKPETFSSLIVVPASLLYNWKKEFEKFAPSIKIEIIIGNKEQRKTIIANSQADVYITSYPLLRKDIELYENTHFDVLILDEAQAIKNHLTLTAKAARALNTSKRFALSGTPIENSLDELWSLFHTISPGLFGNKKSFLAFEHEYIAKITRPFIMRRIKKDVLHELPDKIESVQYSDLTKDQKEVYLAYIEKMQQQITETINEKGFEKGKLEILAGLTRLRQICCHPLLFLDNYTGKSGKLEQLKELVHDLQASGKRALVFSQFSSMLTIINQTLQKEQVDTFYLDGSTPSEQRMEMSERFNEGEKSVFLISLKAGGTGLNLTGADTVILYDLWWNPAVEEQAAGRAHRIGQKKVVQVIRLITEGTIEEKIFEMQQKKRELVDQIIQPGETMLSKLSEKEIRELLEMKN</sequence>
<dbReference type="FunFam" id="3.40.50.300:FF:000533">
    <property type="entry name" value="Helicase, Snf2 family"/>
    <property type="match status" value="1"/>
</dbReference>
<protein>
    <submittedName>
        <fullName evidence="6">Serine/threonine protein phosphatase</fullName>
    </submittedName>
</protein>
<dbReference type="CDD" id="cd18793">
    <property type="entry name" value="SF2_C_SNF"/>
    <property type="match status" value="1"/>
</dbReference>
<keyword evidence="7" id="KW-1185">Reference proteome</keyword>
<accession>A0A6A8D8R3</accession>
<feature type="domain" description="Helicase C-terminal" evidence="5">
    <location>
        <begin position="906"/>
        <end position="1060"/>
    </location>
</feature>
<dbReference type="GO" id="GO:0008270">
    <property type="term" value="F:zinc ion binding"/>
    <property type="evidence" value="ECO:0007669"/>
    <property type="project" value="UniProtKB-KW"/>
</dbReference>
<name>A0A6A8D8R3_9BACI</name>
<dbReference type="CDD" id="cd18012">
    <property type="entry name" value="DEXQc_arch_SWI2_SNF2"/>
    <property type="match status" value="1"/>
</dbReference>
<dbReference type="PANTHER" id="PTHR10799">
    <property type="entry name" value="SNF2/RAD54 HELICASE FAMILY"/>
    <property type="match status" value="1"/>
</dbReference>
<dbReference type="SMART" id="SM00490">
    <property type="entry name" value="HELICc"/>
    <property type="match status" value="1"/>
</dbReference>
<dbReference type="InterPro" id="IPR049730">
    <property type="entry name" value="SNF2/RAD54-like_C"/>
</dbReference>
<evidence type="ECO:0000259" key="5">
    <source>
        <dbReference type="PROSITE" id="PS51194"/>
    </source>
</evidence>
<evidence type="ECO:0000313" key="7">
    <source>
        <dbReference type="Proteomes" id="UP000799092"/>
    </source>
</evidence>
<dbReference type="InterPro" id="IPR001650">
    <property type="entry name" value="Helicase_C-like"/>
</dbReference>
<dbReference type="PROSITE" id="PS51194">
    <property type="entry name" value="HELICASE_CTER"/>
    <property type="match status" value="1"/>
</dbReference>
<dbReference type="RefSeq" id="WP_153735650.1">
    <property type="nucleotide sequence ID" value="NZ_WJNG01000003.1"/>
</dbReference>
<dbReference type="SMART" id="SM00487">
    <property type="entry name" value="DEXDc"/>
    <property type="match status" value="1"/>
</dbReference>
<dbReference type="Gene3D" id="3.40.50.10810">
    <property type="entry name" value="Tandem AAA-ATPase domain"/>
    <property type="match status" value="1"/>
</dbReference>
<dbReference type="Pfam" id="PF00176">
    <property type="entry name" value="SNF2-rel_dom"/>
    <property type="match status" value="1"/>
</dbReference>
<dbReference type="InterPro" id="IPR038718">
    <property type="entry name" value="SNF2-like_sf"/>
</dbReference>
<keyword evidence="2" id="KW-0479">Metal-binding</keyword>
<dbReference type="EMBL" id="WJNG01000003">
    <property type="protein sequence ID" value="MRH41994.1"/>
    <property type="molecule type" value="Genomic_DNA"/>
</dbReference>
<dbReference type="InterPro" id="IPR013663">
    <property type="entry name" value="Helicase_SWF/SNF/SWI_bac"/>
</dbReference>
<dbReference type="Gene3D" id="3.40.50.300">
    <property type="entry name" value="P-loop containing nucleotide triphosphate hydrolases"/>
    <property type="match status" value="1"/>
</dbReference>
<dbReference type="Pfam" id="PF04434">
    <property type="entry name" value="SWIM"/>
    <property type="match status" value="1"/>
</dbReference>
<organism evidence="6 7">
    <name type="scientific">Aquibacillus halophilus</name>
    <dbReference type="NCBI Taxonomy" id="930132"/>
    <lineage>
        <taxon>Bacteria</taxon>
        <taxon>Bacillati</taxon>
        <taxon>Bacillota</taxon>
        <taxon>Bacilli</taxon>
        <taxon>Bacillales</taxon>
        <taxon>Bacillaceae</taxon>
        <taxon>Aquibacillus</taxon>
    </lineage>
</organism>
<dbReference type="OrthoDB" id="9760715at2"/>
<dbReference type="Proteomes" id="UP000799092">
    <property type="component" value="Unassembled WGS sequence"/>
</dbReference>
<dbReference type="AlphaFoldDB" id="A0A6A8D8R3"/>
<dbReference type="GO" id="GO:0016787">
    <property type="term" value="F:hydrolase activity"/>
    <property type="evidence" value="ECO:0007669"/>
    <property type="project" value="UniProtKB-KW"/>
</dbReference>
<dbReference type="PROSITE" id="PS50966">
    <property type="entry name" value="ZF_SWIM"/>
    <property type="match status" value="1"/>
</dbReference>
<dbReference type="Pfam" id="PF08455">
    <property type="entry name" value="SNF2_assoc"/>
    <property type="match status" value="1"/>
</dbReference>